<name>A0ABW6WBP1_9ACTN</name>
<accession>A0ABW6WBP1</accession>
<feature type="transmembrane region" description="Helical" evidence="1">
    <location>
        <begin position="90"/>
        <end position="106"/>
    </location>
</feature>
<proteinExistence type="predicted"/>
<dbReference type="EMBL" id="JBIAZU010000002">
    <property type="protein sequence ID" value="MFF5289576.1"/>
    <property type="molecule type" value="Genomic_DNA"/>
</dbReference>
<keyword evidence="1" id="KW-0472">Membrane</keyword>
<protein>
    <submittedName>
        <fullName evidence="2">Uncharacterized protein</fullName>
    </submittedName>
</protein>
<comment type="caution">
    <text evidence="2">The sequence shown here is derived from an EMBL/GenBank/DDBJ whole genome shotgun (WGS) entry which is preliminary data.</text>
</comment>
<evidence type="ECO:0000313" key="2">
    <source>
        <dbReference type="EMBL" id="MFF5289576.1"/>
    </source>
</evidence>
<dbReference type="RefSeq" id="WP_020518360.1">
    <property type="nucleotide sequence ID" value="NZ_JBIAZU010000002.1"/>
</dbReference>
<feature type="transmembrane region" description="Helical" evidence="1">
    <location>
        <begin position="36"/>
        <end position="59"/>
    </location>
</feature>
<feature type="transmembrane region" description="Helical" evidence="1">
    <location>
        <begin position="66"/>
        <end position="84"/>
    </location>
</feature>
<feature type="transmembrane region" description="Helical" evidence="1">
    <location>
        <begin position="7"/>
        <end position="24"/>
    </location>
</feature>
<reference evidence="2 3" key="1">
    <citation type="submission" date="2024-10" db="EMBL/GenBank/DDBJ databases">
        <title>The Natural Products Discovery Center: Release of the First 8490 Sequenced Strains for Exploring Actinobacteria Biosynthetic Diversity.</title>
        <authorList>
            <person name="Kalkreuter E."/>
            <person name="Kautsar S.A."/>
            <person name="Yang D."/>
            <person name="Bader C.D."/>
            <person name="Teijaro C.N."/>
            <person name="Fluegel L."/>
            <person name="Davis C.M."/>
            <person name="Simpson J.R."/>
            <person name="Lauterbach L."/>
            <person name="Steele A.D."/>
            <person name="Gui C."/>
            <person name="Meng S."/>
            <person name="Li G."/>
            <person name="Viehrig K."/>
            <person name="Ye F."/>
            <person name="Su P."/>
            <person name="Kiefer A.F."/>
            <person name="Nichols A."/>
            <person name="Cepeda A.J."/>
            <person name="Yan W."/>
            <person name="Fan B."/>
            <person name="Jiang Y."/>
            <person name="Adhikari A."/>
            <person name="Zheng C.-J."/>
            <person name="Schuster L."/>
            <person name="Cowan T.M."/>
            <person name="Smanski M.J."/>
            <person name="Chevrette M.G."/>
            <person name="De Carvalho L.P.S."/>
            <person name="Shen B."/>
        </authorList>
    </citation>
    <scope>NUCLEOTIDE SEQUENCE [LARGE SCALE GENOMIC DNA]</scope>
    <source>
        <strain evidence="2 3">NPDC000087</strain>
    </source>
</reference>
<keyword evidence="3" id="KW-1185">Reference proteome</keyword>
<sequence length="176" mass="18630">MNKIRPLDYVLAALMTAAGVFLMVENITAGDDPSLIHPVSTTSWLIIPAFALVTIPILWRRANVAVVSWVTAAAAAGHVLAFDWLTRCGVVLPLAFALGYAVARFARTRRDHVLGLAGIVALVVVILVRDSSADLAGALPIALPGVALFYGAGLLVKNRLSKRATTVPQPVERATV</sequence>
<evidence type="ECO:0000313" key="3">
    <source>
        <dbReference type="Proteomes" id="UP001602245"/>
    </source>
</evidence>
<feature type="transmembrane region" description="Helical" evidence="1">
    <location>
        <begin position="135"/>
        <end position="156"/>
    </location>
</feature>
<keyword evidence="1" id="KW-1133">Transmembrane helix</keyword>
<feature type="transmembrane region" description="Helical" evidence="1">
    <location>
        <begin position="113"/>
        <end position="129"/>
    </location>
</feature>
<keyword evidence="1" id="KW-0812">Transmembrane</keyword>
<evidence type="ECO:0000256" key="1">
    <source>
        <dbReference type="SAM" id="Phobius"/>
    </source>
</evidence>
<organism evidence="2 3">
    <name type="scientific">Paractinoplanes globisporus</name>
    <dbReference type="NCBI Taxonomy" id="113565"/>
    <lineage>
        <taxon>Bacteria</taxon>
        <taxon>Bacillati</taxon>
        <taxon>Actinomycetota</taxon>
        <taxon>Actinomycetes</taxon>
        <taxon>Micromonosporales</taxon>
        <taxon>Micromonosporaceae</taxon>
        <taxon>Paractinoplanes</taxon>
    </lineage>
</organism>
<dbReference type="Proteomes" id="UP001602245">
    <property type="component" value="Unassembled WGS sequence"/>
</dbReference>
<gene>
    <name evidence="2" type="ORF">ACFY35_09065</name>
</gene>